<dbReference type="AlphaFoldDB" id="A0A7W6DJQ3"/>
<feature type="transmembrane region" description="Helical" evidence="1">
    <location>
        <begin position="163"/>
        <end position="186"/>
    </location>
</feature>
<organism evidence="3 4">
    <name type="scientific">Sagittula marina</name>
    <dbReference type="NCBI Taxonomy" id="943940"/>
    <lineage>
        <taxon>Bacteria</taxon>
        <taxon>Pseudomonadati</taxon>
        <taxon>Pseudomonadota</taxon>
        <taxon>Alphaproteobacteria</taxon>
        <taxon>Rhodobacterales</taxon>
        <taxon>Roseobacteraceae</taxon>
        <taxon>Sagittula</taxon>
    </lineage>
</organism>
<dbReference type="PANTHER" id="PTHR40547:SF1">
    <property type="entry name" value="SLL0298 PROTEIN"/>
    <property type="match status" value="1"/>
</dbReference>
<name>A0A7W6DJQ3_9RHOB</name>
<keyword evidence="4" id="KW-1185">Reference proteome</keyword>
<evidence type="ECO:0000313" key="4">
    <source>
        <dbReference type="Proteomes" id="UP000541426"/>
    </source>
</evidence>
<feature type="domain" description="DUF2062" evidence="2">
    <location>
        <begin position="26"/>
        <end position="196"/>
    </location>
</feature>
<accession>A0A7W6DJQ3</accession>
<keyword evidence="1" id="KW-0812">Transmembrane</keyword>
<dbReference type="Pfam" id="PF09835">
    <property type="entry name" value="DUF2062"/>
    <property type="match status" value="1"/>
</dbReference>
<keyword evidence="1" id="KW-0472">Membrane</keyword>
<dbReference type="InterPro" id="IPR018639">
    <property type="entry name" value="DUF2062"/>
</dbReference>
<evidence type="ECO:0000256" key="1">
    <source>
        <dbReference type="SAM" id="Phobius"/>
    </source>
</evidence>
<sequence>MFKRRDRRPIWRIGLEALWPKGGWGRAARYVRLRLNRLPDPPHRIARGIWAGVFTTFTPFYGLHFLTAAIISFVMRGNLLAAILATFFGNPLTYVPIGVVSMKTGYWLLDLNNSDNFTHHHEGGGLVTKFLKAGDDLWSNLWAVLSGHQVDWTNLRIFYDEVFYPYMIGGIIPGIITATICYYISLPIITAFQNRRKGAIAAKLAELKKRKAEGRAREGR</sequence>
<evidence type="ECO:0000259" key="2">
    <source>
        <dbReference type="Pfam" id="PF09835"/>
    </source>
</evidence>
<reference evidence="3 4" key="1">
    <citation type="submission" date="2020-08" db="EMBL/GenBank/DDBJ databases">
        <title>Genomic Encyclopedia of Type Strains, Phase IV (KMG-IV): sequencing the most valuable type-strain genomes for metagenomic binning, comparative biology and taxonomic classification.</title>
        <authorList>
            <person name="Goeker M."/>
        </authorList>
    </citation>
    <scope>NUCLEOTIDE SEQUENCE [LARGE SCALE GENOMIC DNA]</scope>
    <source>
        <strain evidence="3 4">DSM 102235</strain>
    </source>
</reference>
<dbReference type="Proteomes" id="UP000541426">
    <property type="component" value="Unassembled WGS sequence"/>
</dbReference>
<comment type="caution">
    <text evidence="3">The sequence shown here is derived from an EMBL/GenBank/DDBJ whole genome shotgun (WGS) entry which is preliminary data.</text>
</comment>
<dbReference type="RefSeq" id="WP_183962893.1">
    <property type="nucleotide sequence ID" value="NZ_BAABBZ010000012.1"/>
</dbReference>
<proteinExistence type="predicted"/>
<dbReference type="PANTHER" id="PTHR40547">
    <property type="entry name" value="SLL0298 PROTEIN"/>
    <property type="match status" value="1"/>
</dbReference>
<evidence type="ECO:0000313" key="3">
    <source>
        <dbReference type="EMBL" id="MBB3984293.1"/>
    </source>
</evidence>
<dbReference type="EMBL" id="JACIEJ010000001">
    <property type="protein sequence ID" value="MBB3984293.1"/>
    <property type="molecule type" value="Genomic_DNA"/>
</dbReference>
<protein>
    <recommendedName>
        <fullName evidence="2">DUF2062 domain-containing protein</fullName>
    </recommendedName>
</protein>
<gene>
    <name evidence="3" type="ORF">GGQ68_000604</name>
</gene>
<keyword evidence="1" id="KW-1133">Transmembrane helix</keyword>